<evidence type="ECO:0000256" key="8">
    <source>
        <dbReference type="ARBA" id="ARBA00023316"/>
    </source>
</evidence>
<feature type="compositionally biased region" description="Pro residues" evidence="10">
    <location>
        <begin position="131"/>
        <end position="144"/>
    </location>
</feature>
<dbReference type="FunFam" id="3.40.630.40:FF:000001">
    <property type="entry name" value="N-acetylmuramoyl-L-alanine amidase"/>
    <property type="match status" value="1"/>
</dbReference>
<dbReference type="Pfam" id="PF01520">
    <property type="entry name" value="Amidase_3"/>
    <property type="match status" value="1"/>
</dbReference>
<evidence type="ECO:0000256" key="5">
    <source>
        <dbReference type="ARBA" id="ARBA00022729"/>
    </source>
</evidence>
<dbReference type="CDD" id="cd02696">
    <property type="entry name" value="MurNAc-LAA"/>
    <property type="match status" value="1"/>
</dbReference>
<dbReference type="PANTHER" id="PTHR30404:SF0">
    <property type="entry name" value="N-ACETYLMURAMOYL-L-ALANINE AMIDASE AMIC"/>
    <property type="match status" value="1"/>
</dbReference>
<sequence length="433" mass="45808">MRWGIGLGLLVATTLAHAAELRDVRVWDSPASTRVVLDVSAASASHVFTLSNPNRVVIDLDGIDASGVKVADHTEAKGVVRGVRGGVRGDGVRVVLDVAQQVSVNSFALAPNHEYGDRVVVDLTPKGQVTTPPPAAAAPAPTPVAPATSASKGAALEVGDTVPGTGALQDKPVIIAIDAGHGGEDPGAHGPSGLKEKDVTLAIARKLALMINTQPNMRAVLTRDGDYYVGLRQRVEIARKQQADMFISIHCNAFTRSSERGTAVYVLSNRGVSSEQARWLANKENAADFVGGVDLHDKDDDLAATLIDLSQSATMEASFDVGSRILHSMGKINTLQRHDVQQAAFVVLKAPDIPSVLVETAFITNPHEEKLLGTGAYQSKLAGGILKGIEGYFHAYRPKQPQSPPQQLVEAQPHMTKVSAAKRGGLQEANLQR</sequence>
<dbReference type="RefSeq" id="WP_168148600.1">
    <property type="nucleotide sequence ID" value="NZ_JAAVXB010000007.1"/>
</dbReference>
<evidence type="ECO:0000256" key="4">
    <source>
        <dbReference type="ARBA" id="ARBA00011901"/>
    </source>
</evidence>
<dbReference type="Proteomes" id="UP000653472">
    <property type="component" value="Unassembled WGS sequence"/>
</dbReference>
<comment type="catalytic activity">
    <reaction evidence="1">
        <text>Hydrolyzes the link between N-acetylmuramoyl residues and L-amino acid residues in certain cell-wall glycopeptides.</text>
        <dbReference type="EC" id="3.5.1.28"/>
    </reaction>
</comment>
<organism evidence="13 14">
    <name type="scientific">Solimonas marina</name>
    <dbReference type="NCBI Taxonomy" id="2714601"/>
    <lineage>
        <taxon>Bacteria</taxon>
        <taxon>Pseudomonadati</taxon>
        <taxon>Pseudomonadota</taxon>
        <taxon>Gammaproteobacteria</taxon>
        <taxon>Nevskiales</taxon>
        <taxon>Nevskiaceae</taxon>
        <taxon>Solimonas</taxon>
    </lineage>
</organism>
<feature type="signal peptide" evidence="11">
    <location>
        <begin position="1"/>
        <end position="18"/>
    </location>
</feature>
<protein>
    <recommendedName>
        <fullName evidence="9">N-acetylmuramoyl-L-alanine amidase AmiC</fullName>
        <ecNumber evidence="4">3.5.1.28</ecNumber>
    </recommendedName>
</protein>
<dbReference type="InterPro" id="IPR050695">
    <property type="entry name" value="N-acetylmuramoyl_amidase_3"/>
</dbReference>
<dbReference type="Gene3D" id="2.60.40.3500">
    <property type="match status" value="1"/>
</dbReference>
<evidence type="ECO:0000256" key="7">
    <source>
        <dbReference type="ARBA" id="ARBA00022801"/>
    </source>
</evidence>
<evidence type="ECO:0000256" key="9">
    <source>
        <dbReference type="ARBA" id="ARBA00074581"/>
    </source>
</evidence>
<feature type="region of interest" description="Disordered" evidence="10">
    <location>
        <begin position="125"/>
        <end position="152"/>
    </location>
</feature>
<evidence type="ECO:0000256" key="10">
    <source>
        <dbReference type="SAM" id="MobiDB-lite"/>
    </source>
</evidence>
<evidence type="ECO:0000256" key="11">
    <source>
        <dbReference type="SAM" id="SignalP"/>
    </source>
</evidence>
<keyword evidence="7" id="KW-0378">Hydrolase</keyword>
<feature type="region of interest" description="Disordered" evidence="10">
    <location>
        <begin position="398"/>
        <end position="433"/>
    </location>
</feature>
<proteinExistence type="inferred from homology"/>
<evidence type="ECO:0000256" key="2">
    <source>
        <dbReference type="ARBA" id="ARBA00004418"/>
    </source>
</evidence>
<evidence type="ECO:0000256" key="1">
    <source>
        <dbReference type="ARBA" id="ARBA00001561"/>
    </source>
</evidence>
<evidence type="ECO:0000313" key="13">
    <source>
        <dbReference type="EMBL" id="NKF23274.1"/>
    </source>
</evidence>
<keyword evidence="5 11" id="KW-0732">Signal</keyword>
<dbReference type="GO" id="GO:0030288">
    <property type="term" value="C:outer membrane-bounded periplasmic space"/>
    <property type="evidence" value="ECO:0007669"/>
    <property type="project" value="TreeGrafter"/>
</dbReference>
<evidence type="ECO:0000256" key="6">
    <source>
        <dbReference type="ARBA" id="ARBA00022764"/>
    </source>
</evidence>
<dbReference type="InterPro" id="IPR002508">
    <property type="entry name" value="MurNAc-LAA_cat"/>
</dbReference>
<evidence type="ECO:0000256" key="3">
    <source>
        <dbReference type="ARBA" id="ARBA00010860"/>
    </source>
</evidence>
<comment type="similarity">
    <text evidence="3">Belongs to the N-acetylmuramoyl-L-alanine amidase 3 family.</text>
</comment>
<keyword evidence="8" id="KW-0961">Cell wall biogenesis/degradation</keyword>
<comment type="caution">
    <text evidence="13">The sequence shown here is derived from an EMBL/GenBank/DDBJ whole genome shotgun (WGS) entry which is preliminary data.</text>
</comment>
<accession>A0A970B9F0</accession>
<dbReference type="Pfam" id="PF11741">
    <property type="entry name" value="AMIN"/>
    <property type="match status" value="1"/>
</dbReference>
<dbReference type="GO" id="GO:0009253">
    <property type="term" value="P:peptidoglycan catabolic process"/>
    <property type="evidence" value="ECO:0007669"/>
    <property type="project" value="InterPro"/>
</dbReference>
<name>A0A970B9F0_9GAMM</name>
<reference evidence="13" key="1">
    <citation type="submission" date="2020-03" db="EMBL/GenBank/DDBJ databases">
        <title>Solimonas marina sp. nov., isolated from deep seawater of the Pacific Ocean.</title>
        <authorList>
            <person name="Liu X."/>
            <person name="Lai Q."/>
            <person name="Sun F."/>
            <person name="Gai Y."/>
            <person name="Li G."/>
            <person name="Shao Z."/>
        </authorList>
    </citation>
    <scope>NUCLEOTIDE SEQUENCE</scope>
    <source>
        <strain evidence="13">C16B3</strain>
    </source>
</reference>
<dbReference type="AlphaFoldDB" id="A0A970B9F0"/>
<comment type="subcellular location">
    <subcellularLocation>
        <location evidence="2">Periplasm</location>
    </subcellularLocation>
</comment>
<dbReference type="EMBL" id="JAAVXB010000007">
    <property type="protein sequence ID" value="NKF23274.1"/>
    <property type="molecule type" value="Genomic_DNA"/>
</dbReference>
<dbReference type="PANTHER" id="PTHR30404">
    <property type="entry name" value="N-ACETYLMURAMOYL-L-ALANINE AMIDASE"/>
    <property type="match status" value="1"/>
</dbReference>
<evidence type="ECO:0000259" key="12">
    <source>
        <dbReference type="SMART" id="SM00646"/>
    </source>
</evidence>
<keyword evidence="6" id="KW-0574">Periplasm</keyword>
<evidence type="ECO:0000313" key="14">
    <source>
        <dbReference type="Proteomes" id="UP000653472"/>
    </source>
</evidence>
<dbReference type="SUPFAM" id="SSF53187">
    <property type="entry name" value="Zn-dependent exopeptidases"/>
    <property type="match status" value="1"/>
</dbReference>
<dbReference type="Gene3D" id="3.40.630.40">
    <property type="entry name" value="Zn-dependent exopeptidases"/>
    <property type="match status" value="1"/>
</dbReference>
<gene>
    <name evidence="13" type="ORF">G7Y82_13210</name>
</gene>
<feature type="chain" id="PRO_5036994070" description="N-acetylmuramoyl-L-alanine amidase AmiC" evidence="11">
    <location>
        <begin position="19"/>
        <end position="433"/>
    </location>
</feature>
<dbReference type="SMART" id="SM00646">
    <property type="entry name" value="Ami_3"/>
    <property type="match status" value="1"/>
</dbReference>
<feature type="domain" description="MurNAc-LAA" evidence="12">
    <location>
        <begin position="235"/>
        <end position="390"/>
    </location>
</feature>
<keyword evidence="14" id="KW-1185">Reference proteome</keyword>
<dbReference type="GO" id="GO:0008745">
    <property type="term" value="F:N-acetylmuramoyl-L-alanine amidase activity"/>
    <property type="evidence" value="ECO:0007669"/>
    <property type="project" value="UniProtKB-EC"/>
</dbReference>
<dbReference type="EC" id="3.5.1.28" evidence="4"/>
<dbReference type="GO" id="GO:0071555">
    <property type="term" value="P:cell wall organization"/>
    <property type="evidence" value="ECO:0007669"/>
    <property type="project" value="UniProtKB-KW"/>
</dbReference>
<dbReference type="InterPro" id="IPR021731">
    <property type="entry name" value="AMIN_dom"/>
</dbReference>